<evidence type="ECO:0000313" key="3">
    <source>
        <dbReference type="Proteomes" id="UP000241421"/>
    </source>
</evidence>
<evidence type="ECO:0000313" key="2">
    <source>
        <dbReference type="EMBL" id="PWF39104.1"/>
    </source>
</evidence>
<evidence type="ECO:0008006" key="4">
    <source>
        <dbReference type="Google" id="ProtNLM"/>
    </source>
</evidence>
<protein>
    <recommendedName>
        <fullName evidence="4">DUF3551 domain-containing protein</fullName>
    </recommendedName>
</protein>
<feature type="signal peptide" evidence="1">
    <location>
        <begin position="1"/>
        <end position="20"/>
    </location>
</feature>
<comment type="caution">
    <text evidence="2">The sequence shown here is derived from an EMBL/GenBank/DDBJ whole genome shotgun (WGS) entry which is preliminary data.</text>
</comment>
<keyword evidence="1" id="KW-0732">Signal</keyword>
<organism evidence="2 3">
    <name type="scientific">Massilia glaciei</name>
    <dbReference type="NCBI Taxonomy" id="1524097"/>
    <lineage>
        <taxon>Bacteria</taxon>
        <taxon>Pseudomonadati</taxon>
        <taxon>Pseudomonadota</taxon>
        <taxon>Betaproteobacteria</taxon>
        <taxon>Burkholderiales</taxon>
        <taxon>Oxalobacteraceae</taxon>
        <taxon>Telluria group</taxon>
        <taxon>Massilia</taxon>
    </lineage>
</organism>
<evidence type="ECO:0000256" key="1">
    <source>
        <dbReference type="SAM" id="SignalP"/>
    </source>
</evidence>
<name>A0A2U2H967_9BURK</name>
<keyword evidence="3" id="KW-1185">Reference proteome</keyword>
<gene>
    <name evidence="2" type="ORF">C7C56_027320</name>
</gene>
<accession>A0A2U2H967</accession>
<dbReference type="EMBL" id="PXWF02000343">
    <property type="protein sequence ID" value="PWF39104.1"/>
    <property type="molecule type" value="Genomic_DNA"/>
</dbReference>
<sequence length="103" mass="10972">MRLVTLGCCGLALLFSTSLAAAPKLPAAGGFGFDWTGSKRPRCAVIPREMVGRFQRCEYTASGGFGLADPVHACRLDKVSEYMVFATKAACARNLKIMQANGP</sequence>
<dbReference type="AlphaFoldDB" id="A0A2U2H967"/>
<reference evidence="2 3" key="1">
    <citation type="submission" date="2018-04" db="EMBL/GenBank/DDBJ databases">
        <title>Massilia violaceinigra sp. nov., a novel purple-pigmented bacterium isolated from Tianshan glacier, Xinjiang, China.</title>
        <authorList>
            <person name="Wang H."/>
        </authorList>
    </citation>
    <scope>NUCLEOTIDE SEQUENCE [LARGE SCALE GENOMIC DNA]</scope>
    <source>
        <strain evidence="2 3">B448-2</strain>
    </source>
</reference>
<dbReference type="OrthoDB" id="6705587at2"/>
<feature type="chain" id="PRO_5015397028" description="DUF3551 domain-containing protein" evidence="1">
    <location>
        <begin position="21"/>
        <end position="103"/>
    </location>
</feature>
<proteinExistence type="predicted"/>
<dbReference type="Proteomes" id="UP000241421">
    <property type="component" value="Unassembled WGS sequence"/>
</dbReference>
<dbReference type="RefSeq" id="WP_106760485.1">
    <property type="nucleotide sequence ID" value="NZ_PXWF02000343.1"/>
</dbReference>